<dbReference type="PANTHER" id="PTHR30050:SF5">
    <property type="entry name" value="DNAA REGULATORY INACTIVATOR HDA"/>
    <property type="match status" value="1"/>
</dbReference>
<dbReference type="GO" id="GO:0005886">
    <property type="term" value="C:plasma membrane"/>
    <property type="evidence" value="ECO:0007669"/>
    <property type="project" value="TreeGrafter"/>
</dbReference>
<evidence type="ECO:0000313" key="1">
    <source>
        <dbReference type="EMBL" id="PXW58138.1"/>
    </source>
</evidence>
<keyword evidence="2" id="KW-1185">Reference proteome</keyword>
<reference evidence="1 2" key="1">
    <citation type="submission" date="2018-05" db="EMBL/GenBank/DDBJ databases">
        <title>Genomic Encyclopedia of Type Strains, Phase IV (KMG-IV): sequencing the most valuable type-strain genomes for metagenomic binning, comparative biology and taxonomic classification.</title>
        <authorList>
            <person name="Goeker M."/>
        </authorList>
    </citation>
    <scope>NUCLEOTIDE SEQUENCE [LARGE SCALE GENOMIC DNA]</scope>
    <source>
        <strain evidence="1 2">DSM 6462</strain>
    </source>
</reference>
<dbReference type="Proteomes" id="UP000248021">
    <property type="component" value="Unassembled WGS sequence"/>
</dbReference>
<evidence type="ECO:0000313" key="2">
    <source>
        <dbReference type="Proteomes" id="UP000248021"/>
    </source>
</evidence>
<comment type="caution">
    <text evidence="1">The sequence shown here is derived from an EMBL/GenBank/DDBJ whole genome shotgun (WGS) entry which is preliminary data.</text>
</comment>
<dbReference type="Gene3D" id="3.40.50.300">
    <property type="entry name" value="P-loop containing nucleotide triphosphate hydrolases"/>
    <property type="match status" value="1"/>
</dbReference>
<dbReference type="InterPro" id="IPR027417">
    <property type="entry name" value="P-loop_NTPase"/>
</dbReference>
<dbReference type="Gene3D" id="1.10.8.60">
    <property type="match status" value="1"/>
</dbReference>
<dbReference type="GO" id="GO:0003688">
    <property type="term" value="F:DNA replication origin binding"/>
    <property type="evidence" value="ECO:0007669"/>
    <property type="project" value="TreeGrafter"/>
</dbReference>
<dbReference type="GO" id="GO:0006270">
    <property type="term" value="P:DNA replication initiation"/>
    <property type="evidence" value="ECO:0007669"/>
    <property type="project" value="TreeGrafter"/>
</dbReference>
<accession>A0A2V3U6M4</accession>
<protein>
    <recommendedName>
        <fullName evidence="3">Regulatory inactivation of DnaA Hda protein</fullName>
    </recommendedName>
</protein>
<gene>
    <name evidence="1" type="ORF">C7450_106314</name>
</gene>
<proteinExistence type="predicted"/>
<sequence length="228" mass="24564">MSEIPRQLTLDLPVETRQGADDFLVGPANAAAHSLVEAWPHWPDPVLLLVGPEGSGKTHLATIWRERTGAVVIAAGDLNDRTLEDTLRAAAMSGNAIVIEDCDSGRVDEHALFHLLNIVRARGSALLTARSLPGAWGLAVPDLLSRLRLAALAETGPPDDALLRAVLVKLIVDRQLMVDAGVVETVLTRMERSFAAAQRIVAALDREALSRGRRITRVMANAVLQEMT</sequence>
<dbReference type="AlphaFoldDB" id="A0A2V3U6M4"/>
<dbReference type="OrthoDB" id="7390113at2"/>
<name>A0A2V3U6M4_9HYPH</name>
<dbReference type="RefSeq" id="WP_110375433.1">
    <property type="nucleotide sequence ID" value="NZ_CAKNFM010000006.1"/>
</dbReference>
<dbReference type="EMBL" id="QJJK01000006">
    <property type="protein sequence ID" value="PXW58138.1"/>
    <property type="molecule type" value="Genomic_DNA"/>
</dbReference>
<dbReference type="SUPFAM" id="SSF52540">
    <property type="entry name" value="P-loop containing nucleoside triphosphate hydrolases"/>
    <property type="match status" value="1"/>
</dbReference>
<organism evidence="1 2">
    <name type="scientific">Chelatococcus asaccharovorans</name>
    <dbReference type="NCBI Taxonomy" id="28210"/>
    <lineage>
        <taxon>Bacteria</taxon>
        <taxon>Pseudomonadati</taxon>
        <taxon>Pseudomonadota</taxon>
        <taxon>Alphaproteobacteria</taxon>
        <taxon>Hyphomicrobiales</taxon>
        <taxon>Chelatococcaceae</taxon>
        <taxon>Chelatococcus</taxon>
    </lineage>
</organism>
<evidence type="ECO:0008006" key="3">
    <source>
        <dbReference type="Google" id="ProtNLM"/>
    </source>
</evidence>
<dbReference type="PANTHER" id="PTHR30050">
    <property type="entry name" value="CHROMOSOMAL REPLICATION INITIATOR PROTEIN DNAA"/>
    <property type="match status" value="1"/>
</dbReference>